<sequence length="286" mass="30694">MTTRVLLTNDDGIHADGLLALRRSLLALDGIDLRVVAPDGNRSAMARSITVRRPLRVRDETFDDGGTGIATDGTPTDCVRLAAHGVIEGWMPDLVVSGINHGANMGEDVTYSGTVAAALEAVVHDVPGVAVSMSHPHGDWSLRREHTWDFGVAAEIAARIVAEVERVSRRDGHLPLPTRTILNVNVPQTDTGCSPLAVEVTRLGQRHYRDELQPVETHADGSRSYWLYGTNHGFEPTPGTDLAAVAAGHVSITPLHLDLTREAAIAPLAGHGFEGLLDRIGEMLED</sequence>
<evidence type="ECO:0000256" key="1">
    <source>
        <dbReference type="ARBA" id="ARBA00011062"/>
    </source>
</evidence>
<proteinExistence type="inferred from homology"/>
<keyword evidence="3" id="KW-0378">Hydrolase</keyword>
<protein>
    <submittedName>
        <fullName evidence="5">Unannotated protein</fullName>
    </submittedName>
</protein>
<name>A0A6J7HA30_9ZZZZ</name>
<reference evidence="5" key="1">
    <citation type="submission" date="2020-05" db="EMBL/GenBank/DDBJ databases">
        <authorList>
            <person name="Chiriac C."/>
            <person name="Salcher M."/>
            <person name="Ghai R."/>
            <person name="Kavagutti S V."/>
        </authorList>
    </citation>
    <scope>NUCLEOTIDE SEQUENCE</scope>
</reference>
<evidence type="ECO:0000313" key="5">
    <source>
        <dbReference type="EMBL" id="CAB4912589.1"/>
    </source>
</evidence>
<dbReference type="Gene3D" id="3.40.1210.10">
    <property type="entry name" value="Survival protein SurE-like phosphatase/nucleotidase"/>
    <property type="match status" value="1"/>
</dbReference>
<dbReference type="GO" id="GO:0008252">
    <property type="term" value="F:nucleotidase activity"/>
    <property type="evidence" value="ECO:0007669"/>
    <property type="project" value="InterPro"/>
</dbReference>
<feature type="domain" description="Survival protein SurE-like phosphatase/nucleotidase" evidence="4">
    <location>
        <begin position="5"/>
        <end position="209"/>
    </location>
</feature>
<accession>A0A6J7HA30</accession>
<dbReference type="InterPro" id="IPR030048">
    <property type="entry name" value="SurE"/>
</dbReference>
<gene>
    <name evidence="5" type="ORF">UFOPK3564_01350</name>
</gene>
<evidence type="ECO:0000259" key="4">
    <source>
        <dbReference type="Pfam" id="PF01975"/>
    </source>
</evidence>
<dbReference type="PANTHER" id="PTHR30457">
    <property type="entry name" value="5'-NUCLEOTIDASE SURE"/>
    <property type="match status" value="1"/>
</dbReference>
<dbReference type="NCBIfam" id="NF001490">
    <property type="entry name" value="PRK00346.1-4"/>
    <property type="match status" value="1"/>
</dbReference>
<comment type="similarity">
    <text evidence="1">Belongs to the SurE nucleotidase family.</text>
</comment>
<dbReference type="HAMAP" id="MF_00060">
    <property type="entry name" value="SurE"/>
    <property type="match status" value="1"/>
</dbReference>
<keyword evidence="2" id="KW-0479">Metal-binding</keyword>
<dbReference type="PANTHER" id="PTHR30457:SF0">
    <property type="entry name" value="PHOSPHATASE, PUTATIVE (AFU_ORTHOLOGUE AFUA_4G01070)-RELATED"/>
    <property type="match status" value="1"/>
</dbReference>
<dbReference type="SUPFAM" id="SSF64167">
    <property type="entry name" value="SurE-like"/>
    <property type="match status" value="1"/>
</dbReference>
<dbReference type="InterPro" id="IPR036523">
    <property type="entry name" value="SurE-like_sf"/>
</dbReference>
<dbReference type="GO" id="GO:0046872">
    <property type="term" value="F:metal ion binding"/>
    <property type="evidence" value="ECO:0007669"/>
    <property type="project" value="UniProtKB-KW"/>
</dbReference>
<dbReference type="InterPro" id="IPR002828">
    <property type="entry name" value="SurE-like_Pase/nucleotidase"/>
</dbReference>
<dbReference type="Pfam" id="PF01975">
    <property type="entry name" value="SurE"/>
    <property type="match status" value="1"/>
</dbReference>
<dbReference type="NCBIfam" id="TIGR00087">
    <property type="entry name" value="surE"/>
    <property type="match status" value="1"/>
</dbReference>
<organism evidence="5">
    <name type="scientific">freshwater metagenome</name>
    <dbReference type="NCBI Taxonomy" id="449393"/>
    <lineage>
        <taxon>unclassified sequences</taxon>
        <taxon>metagenomes</taxon>
        <taxon>ecological metagenomes</taxon>
    </lineage>
</organism>
<dbReference type="EMBL" id="CAFBMK010000065">
    <property type="protein sequence ID" value="CAB4912589.1"/>
    <property type="molecule type" value="Genomic_DNA"/>
</dbReference>
<evidence type="ECO:0000256" key="3">
    <source>
        <dbReference type="ARBA" id="ARBA00022801"/>
    </source>
</evidence>
<evidence type="ECO:0000256" key="2">
    <source>
        <dbReference type="ARBA" id="ARBA00022723"/>
    </source>
</evidence>
<dbReference type="AlphaFoldDB" id="A0A6J7HA30"/>